<organism evidence="2 3">
    <name type="scientific">Mariprofundus aestuarium</name>
    <dbReference type="NCBI Taxonomy" id="1921086"/>
    <lineage>
        <taxon>Bacteria</taxon>
        <taxon>Pseudomonadati</taxon>
        <taxon>Pseudomonadota</taxon>
        <taxon>Candidatius Mariprofundia</taxon>
        <taxon>Mariprofundales</taxon>
        <taxon>Mariprofundaceae</taxon>
        <taxon>Mariprofundus</taxon>
    </lineage>
</organism>
<keyword evidence="3" id="KW-1185">Reference proteome</keyword>
<dbReference type="CDD" id="cd03465">
    <property type="entry name" value="URO-D_like"/>
    <property type="match status" value="1"/>
</dbReference>
<accession>A0A2K8L173</accession>
<proteinExistence type="predicted"/>
<dbReference type="InterPro" id="IPR000257">
    <property type="entry name" value="Uroporphyrinogen_deCOase"/>
</dbReference>
<keyword evidence="2" id="KW-0456">Lyase</keyword>
<gene>
    <name evidence="2" type="ORF">Ga0123461_0222</name>
</gene>
<dbReference type="RefSeq" id="WP_100276658.1">
    <property type="nucleotide sequence ID" value="NZ_CP018799.1"/>
</dbReference>
<evidence type="ECO:0000259" key="1">
    <source>
        <dbReference type="Pfam" id="PF01208"/>
    </source>
</evidence>
<feature type="domain" description="Uroporphyrinogen decarboxylase (URO-D)" evidence="1">
    <location>
        <begin position="4"/>
        <end position="340"/>
    </location>
</feature>
<dbReference type="PANTHER" id="PTHR47099:SF1">
    <property type="entry name" value="METHYLCOBAMIDE:COM METHYLTRANSFERASE MTBA"/>
    <property type="match status" value="1"/>
</dbReference>
<dbReference type="InterPro" id="IPR038071">
    <property type="entry name" value="UROD/MetE-like_sf"/>
</dbReference>
<dbReference type="Proteomes" id="UP000231701">
    <property type="component" value="Chromosome"/>
</dbReference>
<reference evidence="2 3" key="1">
    <citation type="submission" date="2016-12" db="EMBL/GenBank/DDBJ databases">
        <title>Isolation and genomic insights into novel planktonic Zetaproteobacteria from stratified waters of the Chesapeake Bay.</title>
        <authorList>
            <person name="McAllister S.M."/>
            <person name="Kato S."/>
            <person name="Chan C.S."/>
            <person name="Chiu B.K."/>
            <person name="Field E.K."/>
        </authorList>
    </citation>
    <scope>NUCLEOTIDE SEQUENCE [LARGE SCALE GENOMIC DNA]</scope>
    <source>
        <strain evidence="2 3">CP-5</strain>
    </source>
</reference>
<evidence type="ECO:0000313" key="3">
    <source>
        <dbReference type="Proteomes" id="UP000231701"/>
    </source>
</evidence>
<dbReference type="EC" id="4.1.1.37" evidence="2"/>
<dbReference type="SUPFAM" id="SSF51726">
    <property type="entry name" value="UROD/MetE-like"/>
    <property type="match status" value="1"/>
</dbReference>
<name>A0A2K8L173_MARES</name>
<dbReference type="EMBL" id="CP018799">
    <property type="protein sequence ID" value="ATX78674.1"/>
    <property type="molecule type" value="Genomic_DNA"/>
</dbReference>
<sequence length="343" mass="38286">MITGMDRLVAAINGEKSDRIPVFCNLLDQGAAELGISSLEEYYSNGEHVAEAQLKMREKYGHDNVWSLFYVGKEAELLGCEKIIFSKSGPPNVEDYVIKSYDDIVNLEIPDDISTHPGFEENLKCLNILKREVGGTQPICAYLTAGITLPAILMGMDKWLELLLMGPTDIRDLLIEKCSDFFQREAAAFRKAGADVLVYSQPFGSTDIMPMRLIKELTLPSIKRDLEPGGMDGMVYYCGSSPFNNVIDMMIEKFGFGVFYLSPKDDIAEAKKIINGRALTCGVINDIKLVSWSREEIRAEVKRMLDAGMPGGKFLFGTLVMPYDIPEKNIRAMLEAAYEYGSY</sequence>
<protein>
    <submittedName>
        <fullName evidence="2">Uroporphyrinogen decarboxylase</fullName>
        <ecNumber evidence="2">4.1.1.37</ecNumber>
    </submittedName>
</protein>
<dbReference type="OrthoDB" id="9780425at2"/>
<dbReference type="KEGG" id="maes:Ga0123461_0222"/>
<dbReference type="AlphaFoldDB" id="A0A2K8L173"/>
<dbReference type="InterPro" id="IPR052024">
    <property type="entry name" value="Methanogen_methyltrans"/>
</dbReference>
<evidence type="ECO:0000313" key="2">
    <source>
        <dbReference type="EMBL" id="ATX78674.1"/>
    </source>
</evidence>
<dbReference type="GO" id="GO:0006779">
    <property type="term" value="P:porphyrin-containing compound biosynthetic process"/>
    <property type="evidence" value="ECO:0007669"/>
    <property type="project" value="InterPro"/>
</dbReference>
<dbReference type="GO" id="GO:0004853">
    <property type="term" value="F:uroporphyrinogen decarboxylase activity"/>
    <property type="evidence" value="ECO:0007669"/>
    <property type="project" value="UniProtKB-EC"/>
</dbReference>
<dbReference type="PANTHER" id="PTHR47099">
    <property type="entry name" value="METHYLCOBAMIDE:COM METHYLTRANSFERASE MTBA"/>
    <property type="match status" value="1"/>
</dbReference>
<dbReference type="Pfam" id="PF01208">
    <property type="entry name" value="URO-D"/>
    <property type="match status" value="1"/>
</dbReference>
<dbReference type="Gene3D" id="3.20.20.210">
    <property type="match status" value="1"/>
</dbReference>